<feature type="domain" description="GIY-YIG" evidence="1">
    <location>
        <begin position="3"/>
        <end position="80"/>
    </location>
</feature>
<gene>
    <name evidence="2" type="ORF">MNBD_GAMMA25-1257</name>
</gene>
<name>A0A3B1AUS3_9ZZZZ</name>
<dbReference type="InterPro" id="IPR035901">
    <property type="entry name" value="GIY-YIG_endonuc_sf"/>
</dbReference>
<dbReference type="EMBL" id="UOFY01000042">
    <property type="protein sequence ID" value="VAX09759.1"/>
    <property type="molecule type" value="Genomic_DNA"/>
</dbReference>
<dbReference type="Gene3D" id="3.40.1440.10">
    <property type="entry name" value="GIY-YIG endonuclease"/>
    <property type="match status" value="1"/>
</dbReference>
<reference evidence="2" key="1">
    <citation type="submission" date="2018-06" db="EMBL/GenBank/DDBJ databases">
        <authorList>
            <person name="Zhirakovskaya E."/>
        </authorList>
    </citation>
    <scope>NUCLEOTIDE SEQUENCE</scope>
</reference>
<accession>A0A3B1AUS3</accession>
<protein>
    <submittedName>
        <fullName evidence="2">Excinuclease ABC, C subunit-like</fullName>
    </submittedName>
</protein>
<proteinExistence type="predicted"/>
<dbReference type="PANTHER" id="PTHR34477:SF5">
    <property type="entry name" value="BSL5627 PROTEIN"/>
    <property type="match status" value="1"/>
</dbReference>
<dbReference type="CDD" id="cd10448">
    <property type="entry name" value="GIY-YIG_unchar_3"/>
    <property type="match status" value="1"/>
</dbReference>
<dbReference type="Pfam" id="PF01541">
    <property type="entry name" value="GIY-YIG"/>
    <property type="match status" value="1"/>
</dbReference>
<dbReference type="SUPFAM" id="SSF82771">
    <property type="entry name" value="GIY-YIG endonuclease"/>
    <property type="match status" value="1"/>
</dbReference>
<evidence type="ECO:0000259" key="1">
    <source>
        <dbReference type="PROSITE" id="PS50164"/>
    </source>
</evidence>
<dbReference type="InterPro" id="IPR050190">
    <property type="entry name" value="UPF0213_domain"/>
</dbReference>
<dbReference type="InterPro" id="IPR000305">
    <property type="entry name" value="GIY-YIG_endonuc"/>
</dbReference>
<dbReference type="AlphaFoldDB" id="A0A3B1AUS3"/>
<sequence>MERQPCVYILASQRNGTLYTGVTSSLLKRVWEHKNHVVEGFTRKHGVHTLVWYEMHETMNAAIGREKAIKNWKRSWKINVIEEMNPDWRDLYSELL</sequence>
<dbReference type="PROSITE" id="PS50164">
    <property type="entry name" value="GIY_YIG"/>
    <property type="match status" value="1"/>
</dbReference>
<dbReference type="PANTHER" id="PTHR34477">
    <property type="entry name" value="UPF0213 PROTEIN YHBQ"/>
    <property type="match status" value="1"/>
</dbReference>
<organism evidence="2">
    <name type="scientific">hydrothermal vent metagenome</name>
    <dbReference type="NCBI Taxonomy" id="652676"/>
    <lineage>
        <taxon>unclassified sequences</taxon>
        <taxon>metagenomes</taxon>
        <taxon>ecological metagenomes</taxon>
    </lineage>
</organism>
<evidence type="ECO:0000313" key="2">
    <source>
        <dbReference type="EMBL" id="VAX09759.1"/>
    </source>
</evidence>